<dbReference type="PANTHER" id="PTHR22777">
    <property type="entry name" value="HEMOLYSIN-RELATED"/>
    <property type="match status" value="1"/>
</dbReference>
<dbReference type="InterPro" id="IPR046342">
    <property type="entry name" value="CBS_dom_sf"/>
</dbReference>
<feature type="transmembrane region" description="Helical" evidence="9">
    <location>
        <begin position="98"/>
        <end position="120"/>
    </location>
</feature>
<dbReference type="PROSITE" id="PS51371">
    <property type="entry name" value="CBS"/>
    <property type="match status" value="2"/>
</dbReference>
<dbReference type="InterPro" id="IPR016169">
    <property type="entry name" value="FAD-bd_PCMH_sub2"/>
</dbReference>
<gene>
    <name evidence="12" type="ORF">EVA_14707</name>
</gene>
<evidence type="ECO:0000259" key="11">
    <source>
        <dbReference type="PROSITE" id="PS51846"/>
    </source>
</evidence>
<protein>
    <submittedName>
        <fullName evidence="12">Transmembrane CorC/HlyC family transporter associated protein</fullName>
    </submittedName>
</protein>
<comment type="similarity">
    <text evidence="2">Belongs to the UPF0053 family.</text>
</comment>
<organism evidence="12">
    <name type="scientific">gut metagenome</name>
    <dbReference type="NCBI Taxonomy" id="749906"/>
    <lineage>
        <taxon>unclassified sequences</taxon>
        <taxon>metagenomes</taxon>
        <taxon>organismal metagenomes</taxon>
    </lineage>
</organism>
<keyword evidence="4 9" id="KW-0812">Transmembrane</keyword>
<dbReference type="CDD" id="cd04590">
    <property type="entry name" value="CBS_pair_CorC_HlyC_assoc"/>
    <property type="match status" value="1"/>
</dbReference>
<dbReference type="InterPro" id="IPR044751">
    <property type="entry name" value="Ion_transp-like_CBS"/>
</dbReference>
<keyword evidence="8 9" id="KW-0472">Membrane</keyword>
<evidence type="ECO:0000256" key="5">
    <source>
        <dbReference type="ARBA" id="ARBA00022737"/>
    </source>
</evidence>
<dbReference type="NCBIfam" id="TIGR03520">
    <property type="entry name" value="GldE"/>
    <property type="match status" value="1"/>
</dbReference>
<dbReference type="Pfam" id="PF00571">
    <property type="entry name" value="CBS"/>
    <property type="match status" value="2"/>
</dbReference>
<feature type="domain" description="CBS" evidence="10">
    <location>
        <begin position="279"/>
        <end position="336"/>
    </location>
</feature>
<evidence type="ECO:0000256" key="1">
    <source>
        <dbReference type="ARBA" id="ARBA00004651"/>
    </source>
</evidence>
<comment type="caution">
    <text evidence="12">The sequence shown here is derived from an EMBL/GenBank/DDBJ whole genome shotgun (WGS) entry which is preliminary data.</text>
</comment>
<dbReference type="Pfam" id="PF01595">
    <property type="entry name" value="CNNM"/>
    <property type="match status" value="1"/>
</dbReference>
<accession>J9FRR7</accession>
<dbReference type="SUPFAM" id="SSF56176">
    <property type="entry name" value="FAD-binding/transporter-associated domain-like"/>
    <property type="match status" value="1"/>
</dbReference>
<evidence type="ECO:0000256" key="9">
    <source>
        <dbReference type="SAM" id="Phobius"/>
    </source>
</evidence>
<dbReference type="InterPro" id="IPR000644">
    <property type="entry name" value="CBS_dom"/>
</dbReference>
<evidence type="ECO:0000256" key="8">
    <source>
        <dbReference type="ARBA" id="ARBA00023136"/>
    </source>
</evidence>
<dbReference type="PANTHER" id="PTHR22777:SF32">
    <property type="entry name" value="UPF0053 INNER MEMBRANE PROTEIN YFJD"/>
    <property type="match status" value="1"/>
</dbReference>
<evidence type="ECO:0000259" key="10">
    <source>
        <dbReference type="PROSITE" id="PS51371"/>
    </source>
</evidence>
<dbReference type="EMBL" id="AMCI01004895">
    <property type="protein sequence ID" value="EJW97188.1"/>
    <property type="molecule type" value="Genomic_DNA"/>
</dbReference>
<dbReference type="InterPro" id="IPR019862">
    <property type="entry name" value="Motility-assoc_prot_GldE"/>
</dbReference>
<keyword evidence="3" id="KW-1003">Cell membrane</keyword>
<evidence type="ECO:0000313" key="12">
    <source>
        <dbReference type="EMBL" id="EJW97188.1"/>
    </source>
</evidence>
<dbReference type="FunFam" id="3.10.580.10:FF:000002">
    <property type="entry name" value="Magnesium/cobalt efflux protein CorC"/>
    <property type="match status" value="1"/>
</dbReference>
<evidence type="ECO:0000256" key="3">
    <source>
        <dbReference type="ARBA" id="ARBA00022475"/>
    </source>
</evidence>
<keyword evidence="7" id="KW-0129">CBS domain</keyword>
<feature type="transmembrane region" description="Helical" evidence="9">
    <location>
        <begin position="69"/>
        <end position="92"/>
    </location>
</feature>
<evidence type="ECO:0000256" key="4">
    <source>
        <dbReference type="ARBA" id="ARBA00022692"/>
    </source>
</evidence>
<sequence>MDGVTVTAPTTGPLIAILLAVLLLYASGFVSASEIAFFSLSPSDLSEIEEGKHASDRRITELLKDSERLLATILISNNFVNVTIIMLCNYFFASTIHFGNAVLLEFLLITVVLTFLLLLFGEIMPKIYSAQNTLKFCRVAAPVISVLRKVFSPLSALLVRSSFLVNRCVGKKNYNISVDELSQALELTDKSEISEESNLLEGIIRFGEETAKEVMTSRLDMVDLEINTPYSEVLKCIVDNVYSRIPVYAGSRDHIKGILYIKDLLPHLSKGDNFRWQTLIRPAYFVPETKMIDDLLRDFQANKIHIAIVVDEFGGTSGIVTMEDIIEEIVGEINDEYDDEQRTYVKLNDRTYIFEAKTLLSDFYKIMKTDSDLFEKVEGDADTLAGLLLEIKGDFPVLHEHLDYENYHFEVLEVSTRRILKVKVTVDEPSSAPEAQH</sequence>
<keyword evidence="5" id="KW-0677">Repeat</keyword>
<evidence type="ECO:0000256" key="2">
    <source>
        <dbReference type="ARBA" id="ARBA00006337"/>
    </source>
</evidence>
<dbReference type="Gene3D" id="3.30.465.10">
    <property type="match status" value="1"/>
</dbReference>
<dbReference type="GO" id="GO:0050660">
    <property type="term" value="F:flavin adenine dinucleotide binding"/>
    <property type="evidence" value="ECO:0007669"/>
    <property type="project" value="InterPro"/>
</dbReference>
<feature type="transmembrane region" description="Helical" evidence="9">
    <location>
        <begin position="12"/>
        <end position="32"/>
    </location>
</feature>
<dbReference type="InterPro" id="IPR002550">
    <property type="entry name" value="CNNM"/>
</dbReference>
<name>J9FRR7_9ZZZZ</name>
<evidence type="ECO:0000256" key="7">
    <source>
        <dbReference type="ARBA" id="ARBA00023122"/>
    </source>
</evidence>
<dbReference type="SUPFAM" id="SSF54631">
    <property type="entry name" value="CBS-domain pair"/>
    <property type="match status" value="1"/>
</dbReference>
<dbReference type="SMART" id="SM00116">
    <property type="entry name" value="CBS"/>
    <property type="match status" value="2"/>
</dbReference>
<feature type="domain" description="CNNM transmembrane" evidence="11">
    <location>
        <begin position="9"/>
        <end position="198"/>
    </location>
</feature>
<dbReference type="SMART" id="SM01091">
    <property type="entry name" value="CorC_HlyC"/>
    <property type="match status" value="1"/>
</dbReference>
<keyword evidence="6 9" id="KW-1133">Transmembrane helix</keyword>
<dbReference type="Gene3D" id="3.10.580.10">
    <property type="entry name" value="CBS-domain"/>
    <property type="match status" value="1"/>
</dbReference>
<dbReference type="PROSITE" id="PS51846">
    <property type="entry name" value="CNNM"/>
    <property type="match status" value="1"/>
</dbReference>
<proteinExistence type="inferred from homology"/>
<dbReference type="GO" id="GO:0005886">
    <property type="term" value="C:plasma membrane"/>
    <property type="evidence" value="ECO:0007669"/>
    <property type="project" value="UniProtKB-SubCell"/>
</dbReference>
<feature type="domain" description="CBS" evidence="10">
    <location>
        <begin position="215"/>
        <end position="274"/>
    </location>
</feature>
<comment type="subcellular location">
    <subcellularLocation>
        <location evidence="1">Cell membrane</location>
        <topology evidence="1">Multi-pass membrane protein</topology>
    </subcellularLocation>
</comment>
<dbReference type="Pfam" id="PF03471">
    <property type="entry name" value="CorC_HlyC"/>
    <property type="match status" value="1"/>
</dbReference>
<evidence type="ECO:0000256" key="6">
    <source>
        <dbReference type="ARBA" id="ARBA00022989"/>
    </source>
</evidence>
<reference evidence="12" key="1">
    <citation type="journal article" date="2012" name="PLoS ONE">
        <title>Gene sets for utilization of primary and secondary nutrition supplies in the distal gut of endangered iberian lynx.</title>
        <authorList>
            <person name="Alcaide M."/>
            <person name="Messina E."/>
            <person name="Richter M."/>
            <person name="Bargiela R."/>
            <person name="Peplies J."/>
            <person name="Huws S.A."/>
            <person name="Newbold C.J."/>
            <person name="Golyshin P.N."/>
            <person name="Simon M.A."/>
            <person name="Lopez G."/>
            <person name="Yakimov M.M."/>
            <person name="Ferrer M."/>
        </authorList>
    </citation>
    <scope>NUCLEOTIDE SEQUENCE</scope>
</reference>
<dbReference type="InterPro" id="IPR036318">
    <property type="entry name" value="FAD-bd_PCMH-like_sf"/>
</dbReference>
<dbReference type="AlphaFoldDB" id="J9FRR7"/>
<dbReference type="InterPro" id="IPR005170">
    <property type="entry name" value="Transptr-assoc_dom"/>
</dbReference>